<evidence type="ECO:0000256" key="1">
    <source>
        <dbReference type="SAM" id="MobiDB-lite"/>
    </source>
</evidence>
<gene>
    <name evidence="2" type="ORF">TraAM80_01177</name>
</gene>
<dbReference type="RefSeq" id="XP_029241944.1">
    <property type="nucleotide sequence ID" value="XM_029378230.1"/>
</dbReference>
<dbReference type="EMBL" id="MKGL01000023">
    <property type="protein sequence ID" value="RNF11050.1"/>
    <property type="molecule type" value="Genomic_DNA"/>
</dbReference>
<accession>A0A3R7N0Z2</accession>
<keyword evidence="3" id="KW-1185">Reference proteome</keyword>
<reference evidence="2 3" key="1">
    <citation type="journal article" date="2018" name="BMC Genomics">
        <title>Genomic comparison of Trypanosoma conorhini and Trypanosoma rangeli to Trypanosoma cruzi strains of high and low virulence.</title>
        <authorList>
            <person name="Bradwell K.R."/>
            <person name="Koparde V.N."/>
            <person name="Matveyev A.V."/>
            <person name="Serrano M.G."/>
            <person name="Alves J.M."/>
            <person name="Parikh H."/>
            <person name="Huang B."/>
            <person name="Lee V."/>
            <person name="Espinosa-Alvarez O."/>
            <person name="Ortiz P.A."/>
            <person name="Costa-Martins A.G."/>
            <person name="Teixeira M.M."/>
            <person name="Buck G.A."/>
        </authorList>
    </citation>
    <scope>NUCLEOTIDE SEQUENCE [LARGE SCALE GENOMIC DNA]</scope>
    <source>
        <strain evidence="2 3">AM80</strain>
    </source>
</reference>
<name>A0A3R7N0Z2_TRYRA</name>
<evidence type="ECO:0000313" key="2">
    <source>
        <dbReference type="EMBL" id="RNF11050.1"/>
    </source>
</evidence>
<comment type="caution">
    <text evidence="2">The sequence shown here is derived from an EMBL/GenBank/DDBJ whole genome shotgun (WGS) entry which is preliminary data.</text>
</comment>
<dbReference type="AlphaFoldDB" id="A0A3R7N0Z2"/>
<dbReference type="Proteomes" id="UP000283634">
    <property type="component" value="Unassembled WGS sequence"/>
</dbReference>
<proteinExistence type="predicted"/>
<evidence type="ECO:0000313" key="3">
    <source>
        <dbReference type="Proteomes" id="UP000283634"/>
    </source>
</evidence>
<sequence length="239" mass="27323">MVYAALPSTRSSAFSVSITRRLSMRFIGFGDGVPLFFLPGYVYVITETLYCEGLDLCMVQPKYPRAWCAAGKPQTLSKWRRFKWCEQPDKNQTMRTGGSHKQTTRDGGGGTGEAALKESSWEQCGWNGRRRPVSLGAVVRSTPSGAGTTIAFEFAFVNMFLSSFLRSSFGEKWRLSSRRCRKPDCSIPVSRGRLDIRRCFFWSRAMWRHRRRRPLRTRVPVASSIRAAGWPTMRYKTYI</sequence>
<protein>
    <submittedName>
        <fullName evidence="2">Putative calpain-like cysteine peptidase</fullName>
    </submittedName>
</protein>
<feature type="compositionally biased region" description="Polar residues" evidence="1">
    <location>
        <begin position="91"/>
        <end position="101"/>
    </location>
</feature>
<feature type="region of interest" description="Disordered" evidence="1">
    <location>
        <begin position="91"/>
        <end position="113"/>
    </location>
</feature>
<dbReference type="GeneID" id="40325110"/>
<organism evidence="2 3">
    <name type="scientific">Trypanosoma rangeli</name>
    <dbReference type="NCBI Taxonomy" id="5698"/>
    <lineage>
        <taxon>Eukaryota</taxon>
        <taxon>Discoba</taxon>
        <taxon>Euglenozoa</taxon>
        <taxon>Kinetoplastea</taxon>
        <taxon>Metakinetoplastina</taxon>
        <taxon>Trypanosomatida</taxon>
        <taxon>Trypanosomatidae</taxon>
        <taxon>Trypanosoma</taxon>
        <taxon>Herpetosoma</taxon>
    </lineage>
</organism>